<comment type="caution">
    <text evidence="1">The sequence shown here is derived from an EMBL/GenBank/DDBJ whole genome shotgun (WGS) entry which is preliminary data.</text>
</comment>
<accession>A0A8J3QW32</accession>
<dbReference type="EMBL" id="BONZ01000067">
    <property type="protein sequence ID" value="GIH18525.1"/>
    <property type="molecule type" value="Genomic_DNA"/>
</dbReference>
<name>A0A8J3QW32_9ACTN</name>
<protein>
    <submittedName>
        <fullName evidence="1">Uncharacterized protein</fullName>
    </submittedName>
</protein>
<dbReference type="Proteomes" id="UP000642748">
    <property type="component" value="Unassembled WGS sequence"/>
</dbReference>
<organism evidence="1 2">
    <name type="scientific">Rugosimonospora africana</name>
    <dbReference type="NCBI Taxonomy" id="556532"/>
    <lineage>
        <taxon>Bacteria</taxon>
        <taxon>Bacillati</taxon>
        <taxon>Actinomycetota</taxon>
        <taxon>Actinomycetes</taxon>
        <taxon>Micromonosporales</taxon>
        <taxon>Micromonosporaceae</taxon>
        <taxon>Rugosimonospora</taxon>
    </lineage>
</organism>
<dbReference type="AlphaFoldDB" id="A0A8J3QW32"/>
<keyword evidence="2" id="KW-1185">Reference proteome</keyword>
<evidence type="ECO:0000313" key="2">
    <source>
        <dbReference type="Proteomes" id="UP000642748"/>
    </source>
</evidence>
<evidence type="ECO:0000313" key="1">
    <source>
        <dbReference type="EMBL" id="GIH18525.1"/>
    </source>
</evidence>
<reference evidence="1" key="1">
    <citation type="submission" date="2021-01" db="EMBL/GenBank/DDBJ databases">
        <title>Whole genome shotgun sequence of Rugosimonospora africana NBRC 104875.</title>
        <authorList>
            <person name="Komaki H."/>
            <person name="Tamura T."/>
        </authorList>
    </citation>
    <scope>NUCLEOTIDE SEQUENCE</scope>
    <source>
        <strain evidence="1">NBRC 104875</strain>
    </source>
</reference>
<sequence>MGTAHNTQQMMAPANEIGCLARRRRDRTPEVFAFPAALDSWVAVTAFPPTG</sequence>
<proteinExistence type="predicted"/>
<gene>
    <name evidence="1" type="ORF">Raf01_66970</name>
</gene>